<keyword evidence="1" id="KW-1133">Transmembrane helix</keyword>
<keyword evidence="1" id="KW-0472">Membrane</keyword>
<feature type="transmembrane region" description="Helical" evidence="1">
    <location>
        <begin position="20"/>
        <end position="41"/>
    </location>
</feature>
<sequence length="53" mass="5991">MLYALIAVLSASWMWLRASGMLVASNWAALITIAVVTWAMVYRGGEHHERRDD</sequence>
<gene>
    <name evidence="2" type="ORF">ME791_07450</name>
</gene>
<proteinExistence type="predicted"/>
<evidence type="ECO:0000313" key="2">
    <source>
        <dbReference type="EMBL" id="GHN33593.1"/>
    </source>
</evidence>
<protein>
    <recommendedName>
        <fullName evidence="4">Integral membrane protein</fullName>
    </recommendedName>
</protein>
<dbReference type="Proteomes" id="UP001054884">
    <property type="component" value="Unassembled WGS sequence"/>
</dbReference>
<organism evidence="2 3">
    <name type="scientific">Lactobacillus delbrueckii</name>
    <dbReference type="NCBI Taxonomy" id="1584"/>
    <lineage>
        <taxon>Bacteria</taxon>
        <taxon>Bacillati</taxon>
        <taxon>Bacillota</taxon>
        <taxon>Bacilli</taxon>
        <taxon>Lactobacillales</taxon>
        <taxon>Lactobacillaceae</taxon>
        <taxon>Lactobacillus</taxon>
    </lineage>
</organism>
<accession>A0ABD0AEU4</accession>
<evidence type="ECO:0000256" key="1">
    <source>
        <dbReference type="SAM" id="Phobius"/>
    </source>
</evidence>
<dbReference type="AlphaFoldDB" id="A0ABD0AEU4"/>
<reference evidence="2 3" key="1">
    <citation type="journal article" date="2022" name="J. Dairy Sci.">
        <title>Genetic diversity of Lactobacillus delbrueckii isolated from raw milk in Hokkaido, Japan.</title>
        <authorList>
            <person name="Tsuchihashi H."/>
            <person name="Ichikawa A."/>
            <person name="Takeda M."/>
            <person name="Koizumi A."/>
            <person name="Mizoguchi C."/>
            <person name="Ishida T."/>
            <person name="Kimura K."/>
        </authorList>
    </citation>
    <scope>NUCLEOTIDE SEQUENCE [LARGE SCALE GENOMIC DNA]</scope>
    <source>
        <strain evidence="2 3">ME-791</strain>
    </source>
</reference>
<name>A0ABD0AEU4_9LACO</name>
<evidence type="ECO:0000313" key="3">
    <source>
        <dbReference type="Proteomes" id="UP001054884"/>
    </source>
</evidence>
<keyword evidence="1" id="KW-0812">Transmembrane</keyword>
<comment type="caution">
    <text evidence="2">The sequence shown here is derived from an EMBL/GenBank/DDBJ whole genome shotgun (WGS) entry which is preliminary data.</text>
</comment>
<evidence type="ECO:0008006" key="4">
    <source>
        <dbReference type="Google" id="ProtNLM"/>
    </source>
</evidence>
<dbReference type="EMBL" id="BNHY01000011">
    <property type="protein sequence ID" value="GHN33593.1"/>
    <property type="molecule type" value="Genomic_DNA"/>
</dbReference>